<organism evidence="2 3">
    <name type="scientific">Ceratotherium simum simum</name>
    <name type="common">Southern white rhinoceros</name>
    <dbReference type="NCBI Taxonomy" id="73337"/>
    <lineage>
        <taxon>Eukaryota</taxon>
        <taxon>Metazoa</taxon>
        <taxon>Chordata</taxon>
        <taxon>Craniata</taxon>
        <taxon>Vertebrata</taxon>
        <taxon>Euteleostomi</taxon>
        <taxon>Mammalia</taxon>
        <taxon>Eutheria</taxon>
        <taxon>Laurasiatheria</taxon>
        <taxon>Perissodactyla</taxon>
        <taxon>Rhinocerotidae</taxon>
        <taxon>Ceratotherium</taxon>
    </lineage>
</organism>
<dbReference type="Pfam" id="PF14617">
    <property type="entry name" value="CMS1"/>
    <property type="match status" value="1"/>
</dbReference>
<dbReference type="InterPro" id="IPR027417">
    <property type="entry name" value="P-loop_NTPase"/>
</dbReference>
<feature type="region of interest" description="Disordered" evidence="1">
    <location>
        <begin position="1"/>
        <end position="42"/>
    </location>
</feature>
<evidence type="ECO:0000313" key="3">
    <source>
        <dbReference type="RefSeq" id="XP_014650433.1"/>
    </source>
</evidence>
<protein>
    <submittedName>
        <fullName evidence="3">Protein CMSS1</fullName>
    </submittedName>
</protein>
<dbReference type="RefSeq" id="XP_014650433.1">
    <property type="nucleotide sequence ID" value="XM_014794947.1"/>
</dbReference>
<dbReference type="GeneID" id="101407452"/>
<feature type="compositionally biased region" description="Polar residues" evidence="1">
    <location>
        <begin position="84"/>
        <end position="94"/>
    </location>
</feature>
<name>A0ABM1DF52_CERSS</name>
<feature type="compositionally biased region" description="Low complexity" evidence="1">
    <location>
        <begin position="68"/>
        <end position="83"/>
    </location>
</feature>
<feature type="compositionally biased region" description="Basic and acidic residues" evidence="1">
    <location>
        <begin position="249"/>
        <end position="258"/>
    </location>
</feature>
<dbReference type="PANTHER" id="PTHR24030">
    <property type="entry name" value="PROTEIN CMSS1"/>
    <property type="match status" value="1"/>
</dbReference>
<feature type="region of interest" description="Disordered" evidence="1">
    <location>
        <begin position="209"/>
        <end position="283"/>
    </location>
</feature>
<proteinExistence type="predicted"/>
<accession>A0ABM1DF52</accession>
<feature type="compositionally biased region" description="Basic and acidic residues" evidence="1">
    <location>
        <begin position="17"/>
        <end position="40"/>
    </location>
</feature>
<dbReference type="PANTHER" id="PTHR24030:SF0">
    <property type="entry name" value="PROTEIN CMSS1"/>
    <property type="match status" value="1"/>
</dbReference>
<dbReference type="InterPro" id="IPR032704">
    <property type="entry name" value="Cms1"/>
</dbReference>
<gene>
    <name evidence="3" type="primary">LOC101407452</name>
</gene>
<feature type="region of interest" description="Disordered" evidence="1">
    <location>
        <begin position="61"/>
        <end position="105"/>
    </location>
</feature>
<reference evidence="3" key="1">
    <citation type="submission" date="2025-08" db="UniProtKB">
        <authorList>
            <consortium name="RefSeq"/>
        </authorList>
    </citation>
    <scope>IDENTIFICATION</scope>
</reference>
<evidence type="ECO:0000256" key="1">
    <source>
        <dbReference type="SAM" id="MobiDB-lite"/>
    </source>
</evidence>
<dbReference type="Proteomes" id="UP000694910">
    <property type="component" value="Unplaced"/>
</dbReference>
<dbReference type="Gene3D" id="3.40.50.300">
    <property type="entry name" value="P-loop containing nucleotide triphosphate hydrolases"/>
    <property type="match status" value="1"/>
</dbReference>
<sequence>MSEETSEEETLKLGLSDVKELDQKEQSRNENNGKKQEVGEFLHISPQGQLVTLTPSAAFCESESAVNQSEGGSLPSSQSSPPSIVTQAPNASKTSKPDRVPYLSQPRDQEIQIIPKIWKRADQQVLLTSVAQHPLRCSALKRIEAEKKMENRNPNDPFLSEASYVFKADSSQWGERGALHYCQEEVEVQAPHVVSIGTAMVVVAMRREDREASDGEGGGDTDMTQQKTAPLPAPSKKAQQPKECFLIQPKERKEDATKTRKRKKKKITDVLAKSEPKPGTPQDLQKLMKDYYSSSRSVIELEELNLPDSCFLKANDLTHSLSSYLKEICPKWVKLWKNHGEKKSVLLLIICSSAVRALELIRSMTAFRGDSKVMKLFAKHIKVQEQVKLLEKRVVHLGVGTPGRIKELIKQGGLNLNPLKFLVFDWNWRDQKLRRMMDIPEIRKEVFELLEMGILSLCKSKSLKLGLF</sequence>
<keyword evidence="2" id="KW-1185">Reference proteome</keyword>
<dbReference type="SUPFAM" id="SSF52540">
    <property type="entry name" value="P-loop containing nucleoside triphosphate hydrolases"/>
    <property type="match status" value="1"/>
</dbReference>
<evidence type="ECO:0000313" key="2">
    <source>
        <dbReference type="Proteomes" id="UP000694910"/>
    </source>
</evidence>